<feature type="transmembrane region" description="Helical" evidence="10">
    <location>
        <begin position="49"/>
        <end position="67"/>
    </location>
</feature>
<feature type="transmembrane region" description="Helical" evidence="10">
    <location>
        <begin position="254"/>
        <end position="273"/>
    </location>
</feature>
<keyword evidence="3 10" id="KW-0808">Transferase</keyword>
<dbReference type="PANTHER" id="PTHR11157">
    <property type="entry name" value="FATTY ACID ACYL TRANSFERASE-RELATED"/>
    <property type="match status" value="1"/>
</dbReference>
<evidence type="ECO:0000256" key="6">
    <source>
        <dbReference type="ARBA" id="ARBA00022989"/>
    </source>
</evidence>
<evidence type="ECO:0000256" key="7">
    <source>
        <dbReference type="ARBA" id="ARBA00023098"/>
    </source>
</evidence>
<feature type="transmembrane region" description="Helical" evidence="10">
    <location>
        <begin position="158"/>
        <end position="177"/>
    </location>
</feature>
<evidence type="ECO:0000256" key="3">
    <source>
        <dbReference type="ARBA" id="ARBA00022679"/>
    </source>
</evidence>
<dbReference type="GO" id="GO:0042761">
    <property type="term" value="P:very long-chain fatty acid biosynthetic process"/>
    <property type="evidence" value="ECO:0007669"/>
    <property type="project" value="TreeGrafter"/>
</dbReference>
<keyword evidence="2 10" id="KW-0444">Lipid biosynthesis</keyword>
<gene>
    <name evidence="12" type="ORF">NMOB1V02_LOCUS5459</name>
</gene>
<evidence type="ECO:0000313" key="12">
    <source>
        <dbReference type="EMBL" id="CAD7277735.1"/>
    </source>
</evidence>
<comment type="catalytic activity">
    <reaction evidence="10">
        <text>a very-long-chain acyl-CoA + malonyl-CoA + H(+) = a very-long-chain 3-oxoacyl-CoA + CO2 + CoA</text>
        <dbReference type="Rhea" id="RHEA:32727"/>
        <dbReference type="ChEBI" id="CHEBI:15378"/>
        <dbReference type="ChEBI" id="CHEBI:16526"/>
        <dbReference type="ChEBI" id="CHEBI:57287"/>
        <dbReference type="ChEBI" id="CHEBI:57384"/>
        <dbReference type="ChEBI" id="CHEBI:90725"/>
        <dbReference type="ChEBI" id="CHEBI:90736"/>
        <dbReference type="EC" id="2.3.1.199"/>
    </reaction>
</comment>
<feature type="transmembrane region" description="Helical" evidence="10">
    <location>
        <begin position="183"/>
        <end position="203"/>
    </location>
</feature>
<sequence length="316" mass="36475">MAAASLFGASRTMESRASADNYSTLEHEFVLPFETSLHFQTAEEYANRYWTPILCCSAVYLGVVYLTQKAMRPRPSFNLRTPLIVWNWALAMFSLFGAIRMLPELIFVLSKYGVYHSVCVASYAESNLVCTFWTWAFGLSKLVELGDTVFIVLRKQPLIFLHWYHHVTVLLYTWYSIAEVTASGRWFVTLNYIVHTFMYTYYAMRAMRVRIPRRVAMGITCGQVIQMVFGLYVNLSAYKYKQSNMPCSVTYENLAASFFMYFTYFLLFVKFFYDAYVGRRGKFIKFAAPALTTNGSANGAERTETDTDANRRLKSE</sequence>
<proteinExistence type="inferred from homology"/>
<keyword evidence="4 10" id="KW-0812">Transmembrane</keyword>
<accession>A0A7R9GCW1</accession>
<keyword evidence="6 10" id="KW-1133">Transmembrane helix</keyword>
<keyword evidence="8 10" id="KW-0472">Membrane</keyword>
<name>A0A7R9GCW1_9CRUS</name>
<dbReference type="EMBL" id="OA883029">
    <property type="protein sequence ID" value="CAD7277735.1"/>
    <property type="molecule type" value="Genomic_DNA"/>
</dbReference>
<dbReference type="GO" id="GO:0009922">
    <property type="term" value="F:fatty acid elongase activity"/>
    <property type="evidence" value="ECO:0007669"/>
    <property type="project" value="UniProtKB-EC"/>
</dbReference>
<keyword evidence="9 10" id="KW-0275">Fatty acid biosynthesis</keyword>
<evidence type="ECO:0000256" key="10">
    <source>
        <dbReference type="RuleBase" id="RU361115"/>
    </source>
</evidence>
<keyword evidence="5 10" id="KW-0276">Fatty acid metabolism</keyword>
<evidence type="ECO:0000256" key="11">
    <source>
        <dbReference type="SAM" id="MobiDB-lite"/>
    </source>
</evidence>
<dbReference type="GO" id="GO:0034625">
    <property type="term" value="P:fatty acid elongation, monounsaturated fatty acid"/>
    <property type="evidence" value="ECO:0007669"/>
    <property type="project" value="TreeGrafter"/>
</dbReference>
<evidence type="ECO:0000313" key="13">
    <source>
        <dbReference type="Proteomes" id="UP000678499"/>
    </source>
</evidence>
<dbReference type="GO" id="GO:0034626">
    <property type="term" value="P:fatty acid elongation, polyunsaturated fatty acid"/>
    <property type="evidence" value="ECO:0007669"/>
    <property type="project" value="TreeGrafter"/>
</dbReference>
<comment type="similarity">
    <text evidence="10">Belongs to the ELO family.</text>
</comment>
<reference evidence="12" key="1">
    <citation type="submission" date="2020-11" db="EMBL/GenBank/DDBJ databases">
        <authorList>
            <person name="Tran Van P."/>
        </authorList>
    </citation>
    <scope>NUCLEOTIDE SEQUENCE</scope>
</reference>
<feature type="transmembrane region" description="Helical" evidence="10">
    <location>
        <begin position="79"/>
        <end position="102"/>
    </location>
</feature>
<dbReference type="Pfam" id="PF01151">
    <property type="entry name" value="ELO"/>
    <property type="match status" value="1"/>
</dbReference>
<dbReference type="InterPro" id="IPR002076">
    <property type="entry name" value="ELO_fam"/>
</dbReference>
<evidence type="ECO:0000256" key="5">
    <source>
        <dbReference type="ARBA" id="ARBA00022832"/>
    </source>
</evidence>
<dbReference type="GO" id="GO:0005789">
    <property type="term" value="C:endoplasmic reticulum membrane"/>
    <property type="evidence" value="ECO:0007669"/>
    <property type="project" value="TreeGrafter"/>
</dbReference>
<dbReference type="GO" id="GO:0030148">
    <property type="term" value="P:sphingolipid biosynthetic process"/>
    <property type="evidence" value="ECO:0007669"/>
    <property type="project" value="TreeGrafter"/>
</dbReference>
<dbReference type="Proteomes" id="UP000678499">
    <property type="component" value="Unassembled WGS sequence"/>
</dbReference>
<dbReference type="PANTHER" id="PTHR11157:SF17">
    <property type="entry name" value="ELONGATION OF VERY LONG CHAIN FATTY ACIDS PROTEIN 6"/>
    <property type="match status" value="1"/>
</dbReference>
<evidence type="ECO:0000256" key="4">
    <source>
        <dbReference type="ARBA" id="ARBA00022692"/>
    </source>
</evidence>
<keyword evidence="7 10" id="KW-0443">Lipid metabolism</keyword>
<dbReference type="GO" id="GO:0019367">
    <property type="term" value="P:fatty acid elongation, saturated fatty acid"/>
    <property type="evidence" value="ECO:0007669"/>
    <property type="project" value="TreeGrafter"/>
</dbReference>
<keyword evidence="13" id="KW-1185">Reference proteome</keyword>
<organism evidence="12">
    <name type="scientific">Notodromas monacha</name>
    <dbReference type="NCBI Taxonomy" id="399045"/>
    <lineage>
        <taxon>Eukaryota</taxon>
        <taxon>Metazoa</taxon>
        <taxon>Ecdysozoa</taxon>
        <taxon>Arthropoda</taxon>
        <taxon>Crustacea</taxon>
        <taxon>Oligostraca</taxon>
        <taxon>Ostracoda</taxon>
        <taxon>Podocopa</taxon>
        <taxon>Podocopida</taxon>
        <taxon>Cypridocopina</taxon>
        <taxon>Cypridoidea</taxon>
        <taxon>Cyprididae</taxon>
        <taxon>Notodromas</taxon>
    </lineage>
</organism>
<protein>
    <recommendedName>
        <fullName evidence="10">Elongation of very long chain fatty acids protein</fullName>
        <ecNumber evidence="10">2.3.1.199</ecNumber>
    </recommendedName>
    <alternativeName>
        <fullName evidence="10">Very-long-chain 3-oxoacyl-CoA synthase</fullName>
    </alternativeName>
</protein>
<feature type="transmembrane region" description="Helical" evidence="10">
    <location>
        <begin position="215"/>
        <end position="234"/>
    </location>
</feature>
<comment type="subcellular location">
    <subcellularLocation>
        <location evidence="1">Membrane</location>
        <topology evidence="1">Multi-pass membrane protein</topology>
    </subcellularLocation>
</comment>
<evidence type="ECO:0000256" key="8">
    <source>
        <dbReference type="ARBA" id="ARBA00023136"/>
    </source>
</evidence>
<evidence type="ECO:0000256" key="2">
    <source>
        <dbReference type="ARBA" id="ARBA00022516"/>
    </source>
</evidence>
<evidence type="ECO:0000256" key="1">
    <source>
        <dbReference type="ARBA" id="ARBA00004141"/>
    </source>
</evidence>
<feature type="compositionally biased region" description="Basic and acidic residues" evidence="11">
    <location>
        <begin position="301"/>
        <end position="316"/>
    </location>
</feature>
<feature type="region of interest" description="Disordered" evidence="11">
    <location>
        <begin position="297"/>
        <end position="316"/>
    </location>
</feature>
<dbReference type="PROSITE" id="PS01188">
    <property type="entry name" value="ELO"/>
    <property type="match status" value="1"/>
</dbReference>
<dbReference type="InterPro" id="IPR030457">
    <property type="entry name" value="ELO_CS"/>
</dbReference>
<dbReference type="EC" id="2.3.1.199" evidence="10"/>
<dbReference type="AlphaFoldDB" id="A0A7R9GCW1"/>
<evidence type="ECO:0000256" key="9">
    <source>
        <dbReference type="ARBA" id="ARBA00023160"/>
    </source>
</evidence>
<dbReference type="OrthoDB" id="10259681at2759"/>
<dbReference type="EMBL" id="CAJPEX010000992">
    <property type="protein sequence ID" value="CAG0917887.1"/>
    <property type="molecule type" value="Genomic_DNA"/>
</dbReference>